<dbReference type="SMART" id="SM00353">
    <property type="entry name" value="HLH"/>
    <property type="match status" value="1"/>
</dbReference>
<keyword evidence="5" id="KW-0539">Nucleus</keyword>
<dbReference type="CDD" id="cd11445">
    <property type="entry name" value="bHLH_AtPIF_like"/>
    <property type="match status" value="1"/>
</dbReference>
<dbReference type="EMBL" id="JANAVB010010794">
    <property type="protein sequence ID" value="KAJ6838368.1"/>
    <property type="molecule type" value="Genomic_DNA"/>
</dbReference>
<name>A0AAX6HCG8_IRIPA</name>
<dbReference type="AlphaFoldDB" id="A0AAX6HCG8"/>
<feature type="domain" description="BHLH" evidence="7">
    <location>
        <begin position="277"/>
        <end position="326"/>
    </location>
</feature>
<dbReference type="Gene3D" id="4.10.280.10">
    <property type="entry name" value="Helix-loop-helix DNA-binding domain"/>
    <property type="match status" value="1"/>
</dbReference>
<comment type="subcellular location">
    <subcellularLocation>
        <location evidence="1">Nucleus</location>
    </subcellularLocation>
</comment>
<dbReference type="Pfam" id="PF00010">
    <property type="entry name" value="HLH"/>
    <property type="match status" value="1"/>
</dbReference>
<dbReference type="Proteomes" id="UP001140949">
    <property type="component" value="Unassembled WGS sequence"/>
</dbReference>
<keyword evidence="4" id="KW-0804">Transcription</keyword>
<feature type="compositionally biased region" description="Pro residues" evidence="6">
    <location>
        <begin position="123"/>
        <end position="133"/>
    </location>
</feature>
<feature type="region of interest" description="Disordered" evidence="6">
    <location>
        <begin position="39"/>
        <end position="285"/>
    </location>
</feature>
<evidence type="ECO:0000313" key="9">
    <source>
        <dbReference type="Proteomes" id="UP001140949"/>
    </source>
</evidence>
<dbReference type="PANTHER" id="PTHR46807:SF7">
    <property type="entry name" value="BHLH DOMAIN-CONTAINING PROTEIN"/>
    <property type="match status" value="1"/>
</dbReference>
<proteinExistence type="inferred from homology"/>
<dbReference type="InterPro" id="IPR011598">
    <property type="entry name" value="bHLH_dom"/>
</dbReference>
<protein>
    <submittedName>
        <fullName evidence="8">Transcription factor PIF4-like isoform X2</fullName>
    </submittedName>
</protein>
<evidence type="ECO:0000256" key="2">
    <source>
        <dbReference type="ARBA" id="ARBA00005510"/>
    </source>
</evidence>
<dbReference type="InterPro" id="IPR047265">
    <property type="entry name" value="PIF1-like_bHLH"/>
</dbReference>
<keyword evidence="9" id="KW-1185">Reference proteome</keyword>
<evidence type="ECO:0000256" key="1">
    <source>
        <dbReference type="ARBA" id="ARBA00004123"/>
    </source>
</evidence>
<dbReference type="SUPFAM" id="SSF47459">
    <property type="entry name" value="HLH, helix-loop-helix DNA-binding domain"/>
    <property type="match status" value="1"/>
</dbReference>
<dbReference type="GO" id="GO:0046983">
    <property type="term" value="F:protein dimerization activity"/>
    <property type="evidence" value="ECO:0007669"/>
    <property type="project" value="InterPro"/>
</dbReference>
<organism evidence="8 9">
    <name type="scientific">Iris pallida</name>
    <name type="common">Sweet iris</name>
    <dbReference type="NCBI Taxonomy" id="29817"/>
    <lineage>
        <taxon>Eukaryota</taxon>
        <taxon>Viridiplantae</taxon>
        <taxon>Streptophyta</taxon>
        <taxon>Embryophyta</taxon>
        <taxon>Tracheophyta</taxon>
        <taxon>Spermatophyta</taxon>
        <taxon>Magnoliopsida</taxon>
        <taxon>Liliopsida</taxon>
        <taxon>Asparagales</taxon>
        <taxon>Iridaceae</taxon>
        <taxon>Iridoideae</taxon>
        <taxon>Irideae</taxon>
        <taxon>Iris</taxon>
    </lineage>
</organism>
<evidence type="ECO:0000256" key="5">
    <source>
        <dbReference type="ARBA" id="ARBA00023242"/>
    </source>
</evidence>
<dbReference type="FunFam" id="4.10.280.10:FF:000004">
    <property type="entry name" value="Basic helix-loop-helix transcription factor"/>
    <property type="match status" value="1"/>
</dbReference>
<evidence type="ECO:0000256" key="3">
    <source>
        <dbReference type="ARBA" id="ARBA00023015"/>
    </source>
</evidence>
<accession>A0AAX6HCG8</accession>
<feature type="compositionally biased region" description="Polar residues" evidence="6">
    <location>
        <begin position="143"/>
        <end position="154"/>
    </location>
</feature>
<feature type="region of interest" description="Disordered" evidence="6">
    <location>
        <begin position="458"/>
        <end position="487"/>
    </location>
</feature>
<evidence type="ECO:0000256" key="6">
    <source>
        <dbReference type="SAM" id="MobiDB-lite"/>
    </source>
</evidence>
<reference evidence="8" key="2">
    <citation type="submission" date="2023-04" db="EMBL/GenBank/DDBJ databases">
        <authorList>
            <person name="Bruccoleri R.E."/>
            <person name="Oakeley E.J."/>
            <person name="Faust A.-M."/>
            <person name="Dessus-Babus S."/>
            <person name="Altorfer M."/>
            <person name="Burckhardt D."/>
            <person name="Oertli M."/>
            <person name="Naumann U."/>
            <person name="Petersen F."/>
            <person name="Wong J."/>
        </authorList>
    </citation>
    <scope>NUCLEOTIDE SEQUENCE</scope>
    <source>
        <strain evidence="8">GSM-AAB239-AS_SAM_17_03QT</strain>
        <tissue evidence="8">Leaf</tissue>
    </source>
</reference>
<dbReference type="InterPro" id="IPR044273">
    <property type="entry name" value="PIF3-like"/>
</dbReference>
<gene>
    <name evidence="8" type="ORF">M6B38_321575</name>
</gene>
<dbReference type="GO" id="GO:0005634">
    <property type="term" value="C:nucleus"/>
    <property type="evidence" value="ECO:0007669"/>
    <property type="project" value="UniProtKB-SubCell"/>
</dbReference>
<reference evidence="8" key="1">
    <citation type="journal article" date="2023" name="GigaByte">
        <title>Genome assembly of the bearded iris, Iris pallida Lam.</title>
        <authorList>
            <person name="Bruccoleri R.E."/>
            <person name="Oakeley E.J."/>
            <person name="Faust A.M.E."/>
            <person name="Altorfer M."/>
            <person name="Dessus-Babus S."/>
            <person name="Burckhardt D."/>
            <person name="Oertli M."/>
            <person name="Naumann U."/>
            <person name="Petersen F."/>
            <person name="Wong J."/>
        </authorList>
    </citation>
    <scope>NUCLEOTIDE SEQUENCE</scope>
    <source>
        <strain evidence="8">GSM-AAB239-AS_SAM_17_03QT</strain>
    </source>
</reference>
<comment type="caution">
    <text evidence="8">The sequence shown here is derived from an EMBL/GenBank/DDBJ whole genome shotgun (WGS) entry which is preliminary data.</text>
</comment>
<evidence type="ECO:0000313" key="8">
    <source>
        <dbReference type="EMBL" id="KAJ6838368.1"/>
    </source>
</evidence>
<feature type="region of interest" description="Disordered" evidence="6">
    <location>
        <begin position="1"/>
        <end position="21"/>
    </location>
</feature>
<dbReference type="PROSITE" id="PS50888">
    <property type="entry name" value="BHLH"/>
    <property type="match status" value="1"/>
</dbReference>
<evidence type="ECO:0000256" key="4">
    <source>
        <dbReference type="ARBA" id="ARBA00023163"/>
    </source>
</evidence>
<feature type="compositionally biased region" description="Basic and acidic residues" evidence="6">
    <location>
        <begin position="244"/>
        <end position="255"/>
    </location>
</feature>
<keyword evidence="3" id="KW-0805">Transcription regulation</keyword>
<feature type="compositionally biased region" description="Low complexity" evidence="6">
    <location>
        <begin position="168"/>
        <end position="182"/>
    </location>
</feature>
<evidence type="ECO:0000259" key="7">
    <source>
        <dbReference type="PROSITE" id="PS50888"/>
    </source>
</evidence>
<feature type="compositionally biased region" description="Low complexity" evidence="6">
    <location>
        <begin position="214"/>
        <end position="228"/>
    </location>
</feature>
<dbReference type="PANTHER" id="PTHR46807">
    <property type="entry name" value="TRANSCRIPTION FACTOR PIF3"/>
    <property type="match status" value="1"/>
</dbReference>
<sequence>MNHNVPYWDMENNSRSSWKKFPAPDNELVELLWRDGHVVMQSQSNRKPPPSAAPESRQEPRLGPSSSPIPDDDGRSSSWFQYPLDDDFPDFFSGIPMEDTVDNDKEADAFTMPPPKFGSTTQKPPPPPPPPPGLCSSGFVNVLNYSRPPTTTDDLGSRSGAAVGGVGESSSARTVGSSASGSNQADVSHDRSNGTTDVRGGRRVKDVQMNPVVTTTSSGGSGCSFGRTVGQLSASNQNHKRKGRDGEDSECHSEEADYESIEANRPSQRSGSTRKSRAAEVHNLSERKRRDRINEKMKALQQLIPHCNKSDKASMLDEAIEYLKSLQLQLQIMWMGSGMAPMMFPGIGMGHAPMASINNPLLNHSMPPTAASGNQMPTCQPPPVLNPMNFPTSQMQNAHLPESYARYVGFPHMQLVPQVSWDSSPELVHLCKVAQSLTMSSAGVGNEFVCVWISHGAAEPDSSGGWQRQQPADGWDPFRENPMWPVW</sequence>
<comment type="similarity">
    <text evidence="2">Belongs to the bHLH protein family.</text>
</comment>
<dbReference type="GO" id="GO:0003700">
    <property type="term" value="F:DNA-binding transcription factor activity"/>
    <property type="evidence" value="ECO:0007669"/>
    <property type="project" value="InterPro"/>
</dbReference>
<dbReference type="InterPro" id="IPR036638">
    <property type="entry name" value="HLH_DNA-bd_sf"/>
</dbReference>